<feature type="compositionally biased region" description="Polar residues" evidence="1">
    <location>
        <begin position="138"/>
        <end position="153"/>
    </location>
</feature>
<name>A0A9E7N342_9CAUD</name>
<dbReference type="Proteomes" id="UP001056518">
    <property type="component" value="Segment"/>
</dbReference>
<keyword evidence="3" id="KW-1185">Reference proteome</keyword>
<evidence type="ECO:0000256" key="1">
    <source>
        <dbReference type="SAM" id="MobiDB-lite"/>
    </source>
</evidence>
<protein>
    <submittedName>
        <fullName evidence="2">Uncharacterized protein</fullName>
    </submittedName>
</protein>
<dbReference type="GeneID" id="79585787"/>
<reference evidence="2" key="1">
    <citation type="submission" date="2022-03" db="EMBL/GenBank/DDBJ databases">
        <authorList>
            <person name="Xu M."/>
        </authorList>
    </citation>
    <scope>NUCLEOTIDE SEQUENCE</scope>
</reference>
<dbReference type="RefSeq" id="YP_010738416.1">
    <property type="nucleotide sequence ID" value="NC_073027.1"/>
</dbReference>
<proteinExistence type="predicted"/>
<evidence type="ECO:0000313" key="2">
    <source>
        <dbReference type="EMBL" id="UTC27961.1"/>
    </source>
</evidence>
<evidence type="ECO:0000313" key="3">
    <source>
        <dbReference type="Proteomes" id="UP001056518"/>
    </source>
</evidence>
<sequence length="314" mass="34241">MPIPSIYKESTMPFDNDLHYLEAMDADDNYLALFGDRAFLVISRFKAPAKTVALKRGWSPLVGNSATPAHPRGGAPWTEAETKDLLVAAAGKINLTKLAKIHGRTETAISCRLEAMGVDKGVIAASDFEPVLDPTPHPSHNQPKPRLQATTPESRVRSLMSVAMGFSNMEHVRKLPPADITFLVMDDLIDFDPAGEVPPSLTAKGRQLVDSLVGRSTGRKKADVVWNQARETSELTEGVFFMVTSGDVYKDGSRVGKPAIKRAPKVVQSHQDQAESEALRLATENPGERFFVLEAKSVHQVGQVVVPQPVSKRV</sequence>
<accession>A0A9E7N342</accession>
<dbReference type="EMBL" id="ON005621">
    <property type="protein sequence ID" value="UTC27961.1"/>
    <property type="molecule type" value="Genomic_DNA"/>
</dbReference>
<dbReference type="KEGG" id="vg:79585787"/>
<feature type="region of interest" description="Disordered" evidence="1">
    <location>
        <begin position="129"/>
        <end position="153"/>
    </location>
</feature>
<organism evidence="2 3">
    <name type="scientific">Stenotrophomonas phage A1432</name>
    <dbReference type="NCBI Taxonomy" id="2930315"/>
    <lineage>
        <taxon>Viruses</taxon>
        <taxon>Duplodnaviria</taxon>
        <taxon>Heunggongvirae</taxon>
        <taxon>Uroviricota</taxon>
        <taxon>Caudoviricetes</taxon>
        <taxon>Mesyanzhinovviridae</taxon>
        <taxon>Bradleyvirinae</taxon>
        <taxon>Ghuizhouvirus</taxon>
        <taxon>Ghuizhouvirus A1432</taxon>
    </lineage>
</organism>